<keyword evidence="3" id="KW-1185">Reference proteome</keyword>
<evidence type="ECO:0000256" key="1">
    <source>
        <dbReference type="SAM" id="MobiDB-lite"/>
    </source>
</evidence>
<feature type="region of interest" description="Disordered" evidence="1">
    <location>
        <begin position="1"/>
        <end position="198"/>
    </location>
</feature>
<dbReference type="RefSeq" id="XP_003882849.1">
    <property type="nucleotide sequence ID" value="XM_003882800.1"/>
</dbReference>
<gene>
    <name evidence="2" type="ORF">NCLIV_026060</name>
</gene>
<dbReference type="AlphaFoldDB" id="F0VGH3"/>
<feature type="compositionally biased region" description="Acidic residues" evidence="1">
    <location>
        <begin position="143"/>
        <end position="161"/>
    </location>
</feature>
<reference evidence="3" key="1">
    <citation type="journal article" date="2012" name="PLoS Pathog.">
        <title>Comparative genomics of the apicomplexan parasites Toxoplasma gondii and Neospora caninum: Coccidia differing in host range and transmission strategy.</title>
        <authorList>
            <person name="Reid A.J."/>
            <person name="Vermont S.J."/>
            <person name="Cotton J.A."/>
            <person name="Harris D."/>
            <person name="Hill-Cawthorne G.A."/>
            <person name="Konen-Waisman S."/>
            <person name="Latham S.M."/>
            <person name="Mourier T."/>
            <person name="Norton R."/>
            <person name="Quail M.A."/>
            <person name="Sanders M."/>
            <person name="Shanmugam D."/>
            <person name="Sohal A."/>
            <person name="Wasmuth J.D."/>
            <person name="Brunk B."/>
            <person name="Grigg M.E."/>
            <person name="Howard J.C."/>
            <person name="Parkinson J."/>
            <person name="Roos D.S."/>
            <person name="Trees A.J."/>
            <person name="Berriman M."/>
            <person name="Pain A."/>
            <person name="Wastling J.M."/>
        </authorList>
    </citation>
    <scope>NUCLEOTIDE SEQUENCE [LARGE SCALE GENOMIC DNA]</scope>
    <source>
        <strain evidence="3">Liverpool</strain>
    </source>
</reference>
<proteinExistence type="predicted"/>
<feature type="compositionally biased region" description="Acidic residues" evidence="1">
    <location>
        <begin position="101"/>
        <end position="135"/>
    </location>
</feature>
<feature type="compositionally biased region" description="Gly residues" evidence="1">
    <location>
        <begin position="1"/>
        <end position="16"/>
    </location>
</feature>
<dbReference type="InParanoid" id="F0VGH3"/>
<dbReference type="VEuPathDB" id="ToxoDB:NCLIV_026060"/>
<sequence>MRFGGAGMFGHGGGGGFKEKRPFGSCRGFSFEGDREPLSELSELSEPSESLASGAAVGLDSGSFWGATPDGSAGLPLDPLVRDGDREERDEEDREEFDREDREDDDREDREDREDDDREDRDLEEADERDLEEREETLRELEQTDLDEERERDEEEIEWEEREDRDREVDRLREETDRDADDLETRESSDSLRGREEEGDFSLFEDFLLVFDEEDAIETDRRRLQDGRLRAFSDRKNPPATGLRRARARRLFWKTGRAERALFADATALETDSGMR</sequence>
<dbReference type="Proteomes" id="UP000007494">
    <property type="component" value="Chromosome VIIb"/>
</dbReference>
<accession>F0VGH3</accession>
<dbReference type="EMBL" id="FR823389">
    <property type="protein sequence ID" value="CBZ52817.1"/>
    <property type="molecule type" value="Genomic_DNA"/>
</dbReference>
<feature type="compositionally biased region" description="Basic and acidic residues" evidence="1">
    <location>
        <begin position="162"/>
        <end position="176"/>
    </location>
</feature>
<evidence type="ECO:0000313" key="2">
    <source>
        <dbReference type="EMBL" id="CBZ52817.1"/>
    </source>
</evidence>
<dbReference type="GeneID" id="13442690"/>
<name>F0VGH3_NEOCL</name>
<evidence type="ECO:0000313" key="3">
    <source>
        <dbReference type="Proteomes" id="UP000007494"/>
    </source>
</evidence>
<organism evidence="2 3">
    <name type="scientific">Neospora caninum (strain Liverpool)</name>
    <dbReference type="NCBI Taxonomy" id="572307"/>
    <lineage>
        <taxon>Eukaryota</taxon>
        <taxon>Sar</taxon>
        <taxon>Alveolata</taxon>
        <taxon>Apicomplexa</taxon>
        <taxon>Conoidasida</taxon>
        <taxon>Coccidia</taxon>
        <taxon>Eucoccidiorida</taxon>
        <taxon>Eimeriorina</taxon>
        <taxon>Sarcocystidae</taxon>
        <taxon>Neospora</taxon>
    </lineage>
</organism>
<feature type="compositionally biased region" description="Basic and acidic residues" evidence="1">
    <location>
        <begin position="183"/>
        <end position="196"/>
    </location>
</feature>
<feature type="compositionally biased region" description="Low complexity" evidence="1">
    <location>
        <begin position="39"/>
        <end position="51"/>
    </location>
</feature>
<protein>
    <submittedName>
        <fullName evidence="2">Uncharacterized protein</fullName>
    </submittedName>
</protein>